<evidence type="ECO:0000256" key="1">
    <source>
        <dbReference type="SAM" id="Phobius"/>
    </source>
</evidence>
<dbReference type="EMBL" id="JNAH01000007">
    <property type="protein sequence ID" value="KGF86630.1"/>
    <property type="molecule type" value="Genomic_DNA"/>
</dbReference>
<dbReference type="Proteomes" id="UP000030598">
    <property type="component" value="Unassembled WGS sequence"/>
</dbReference>
<evidence type="ECO:0000313" key="2">
    <source>
        <dbReference type="EMBL" id="KGF86630.1"/>
    </source>
</evidence>
<accession>A0A0A1ZB11</accession>
<name>A0A0A1ZB11_PROMR</name>
<organism evidence="2 3">
    <name type="scientific">Prochlorococcus marinus str. GP2</name>
    <dbReference type="NCBI Taxonomy" id="59925"/>
    <lineage>
        <taxon>Bacteria</taxon>
        <taxon>Bacillati</taxon>
        <taxon>Cyanobacteriota</taxon>
        <taxon>Cyanophyceae</taxon>
        <taxon>Synechococcales</taxon>
        <taxon>Prochlorococcaceae</taxon>
        <taxon>Prochlorococcus</taxon>
    </lineage>
</organism>
<comment type="caution">
    <text evidence="2">The sequence shown here is derived from an EMBL/GenBank/DDBJ whole genome shotgun (WGS) entry which is preliminary data.</text>
</comment>
<sequence length="45" mass="5380">MSKILESFDYFEYLNSISFHPPAMIITTLVFFYIRRKILLAGKKH</sequence>
<keyword evidence="1" id="KW-0812">Transmembrane</keyword>
<keyword evidence="1" id="KW-0472">Membrane</keyword>
<gene>
    <name evidence="2" type="ORF">EU91_1392</name>
</gene>
<protein>
    <submittedName>
        <fullName evidence="2">Uncharacterized protein</fullName>
    </submittedName>
</protein>
<feature type="transmembrane region" description="Helical" evidence="1">
    <location>
        <begin position="13"/>
        <end position="34"/>
    </location>
</feature>
<dbReference type="RefSeq" id="WP_193741630.1">
    <property type="nucleotide sequence ID" value="NZ_JNAH01000007.1"/>
</dbReference>
<proteinExistence type="predicted"/>
<reference evidence="3" key="1">
    <citation type="journal article" date="2014" name="Sci. Data">
        <title>Genomes of diverse isolates of the marine cyanobacterium Prochlorococcus.</title>
        <authorList>
            <person name="Biller S."/>
            <person name="Berube P."/>
            <person name="Thompson J."/>
            <person name="Kelly L."/>
            <person name="Roggensack S."/>
            <person name="Awad L."/>
            <person name="Roache-Johnson K."/>
            <person name="Ding H."/>
            <person name="Giovannoni S.J."/>
            <person name="Moore L.R."/>
            <person name="Chisholm S.W."/>
        </authorList>
    </citation>
    <scope>NUCLEOTIDE SEQUENCE [LARGE SCALE GENOMIC DNA]</scope>
    <source>
        <strain evidence="3">GP2</strain>
    </source>
</reference>
<dbReference type="AlphaFoldDB" id="A0A0A1ZB11"/>
<keyword evidence="1" id="KW-1133">Transmembrane helix</keyword>
<evidence type="ECO:0000313" key="3">
    <source>
        <dbReference type="Proteomes" id="UP000030598"/>
    </source>
</evidence>